<dbReference type="Proteomes" id="UP000094527">
    <property type="component" value="Unassembled WGS sequence"/>
</dbReference>
<evidence type="ECO:0000313" key="1">
    <source>
        <dbReference type="EMBL" id="ODM96195.1"/>
    </source>
</evidence>
<accession>A0A1D2MU21</accession>
<dbReference type="AlphaFoldDB" id="A0A1D2MU21"/>
<name>A0A1D2MU21_ORCCI</name>
<dbReference type="EMBL" id="LJIJ01000566">
    <property type="protein sequence ID" value="ODM96195.1"/>
    <property type="molecule type" value="Genomic_DNA"/>
</dbReference>
<proteinExistence type="predicted"/>
<comment type="caution">
    <text evidence="1">The sequence shown here is derived from an EMBL/GenBank/DDBJ whole genome shotgun (WGS) entry which is preliminary data.</text>
</comment>
<organism evidence="1 2">
    <name type="scientific">Orchesella cincta</name>
    <name type="common">Springtail</name>
    <name type="synonym">Podura cincta</name>
    <dbReference type="NCBI Taxonomy" id="48709"/>
    <lineage>
        <taxon>Eukaryota</taxon>
        <taxon>Metazoa</taxon>
        <taxon>Ecdysozoa</taxon>
        <taxon>Arthropoda</taxon>
        <taxon>Hexapoda</taxon>
        <taxon>Collembola</taxon>
        <taxon>Entomobryomorpha</taxon>
        <taxon>Entomobryoidea</taxon>
        <taxon>Orchesellidae</taxon>
        <taxon>Orchesellinae</taxon>
        <taxon>Orchesella</taxon>
    </lineage>
</organism>
<protein>
    <submittedName>
        <fullName evidence="1">Uncharacterized protein</fullName>
    </submittedName>
</protein>
<sequence length="93" mass="10538">MASSSRRSSTSTTTASISAFDNRRAYKRARYSNSYRHRQKVKTLQPFLGFENARSKPTLRSFLDIDTRFFPIGLHPGTVLEIKGPEKSGKHSC</sequence>
<keyword evidence="2" id="KW-1185">Reference proteome</keyword>
<reference evidence="1 2" key="1">
    <citation type="journal article" date="2016" name="Genome Biol. Evol.">
        <title>Gene Family Evolution Reflects Adaptation to Soil Environmental Stressors in the Genome of the Collembolan Orchesella cincta.</title>
        <authorList>
            <person name="Faddeeva-Vakhrusheva A."/>
            <person name="Derks M.F."/>
            <person name="Anvar S.Y."/>
            <person name="Agamennone V."/>
            <person name="Suring W."/>
            <person name="Smit S."/>
            <person name="van Straalen N.M."/>
            <person name="Roelofs D."/>
        </authorList>
    </citation>
    <scope>NUCLEOTIDE SEQUENCE [LARGE SCALE GENOMIC DNA]</scope>
    <source>
        <tissue evidence="1">Mixed pool</tissue>
    </source>
</reference>
<evidence type="ECO:0000313" key="2">
    <source>
        <dbReference type="Proteomes" id="UP000094527"/>
    </source>
</evidence>
<gene>
    <name evidence="1" type="ORF">Ocin01_10493</name>
</gene>